<evidence type="ECO:0000313" key="2">
    <source>
        <dbReference type="EMBL" id="GAA3893248.1"/>
    </source>
</evidence>
<proteinExistence type="predicted"/>
<reference evidence="3" key="1">
    <citation type="journal article" date="2019" name="Int. J. Syst. Evol. Microbiol.">
        <title>The Global Catalogue of Microorganisms (GCM) 10K type strain sequencing project: providing services to taxonomists for standard genome sequencing and annotation.</title>
        <authorList>
            <consortium name="The Broad Institute Genomics Platform"/>
            <consortium name="The Broad Institute Genome Sequencing Center for Infectious Disease"/>
            <person name="Wu L."/>
            <person name="Ma J."/>
        </authorList>
    </citation>
    <scope>NUCLEOTIDE SEQUENCE [LARGE SCALE GENOMIC DNA]</scope>
    <source>
        <strain evidence="3">JCM 16578</strain>
    </source>
</reference>
<evidence type="ECO:0000313" key="3">
    <source>
        <dbReference type="Proteomes" id="UP001501563"/>
    </source>
</evidence>
<organism evidence="2 3">
    <name type="scientific">Streptomyces lannensis</name>
    <dbReference type="NCBI Taxonomy" id="766498"/>
    <lineage>
        <taxon>Bacteria</taxon>
        <taxon>Bacillati</taxon>
        <taxon>Actinomycetota</taxon>
        <taxon>Actinomycetes</taxon>
        <taxon>Kitasatosporales</taxon>
        <taxon>Streptomycetaceae</taxon>
        <taxon>Streptomyces</taxon>
    </lineage>
</organism>
<sequence length="208" mass="23336">MREVAKIDRHRVVAECAVMEINTFWHVIEAAQAGAAATGEPFDEVLVKQLADRPRQEILEYAERFDELHDSLYRWDVWAAAYLIGGGCSDDSFMDFRAGVIALGCQWYERVADAPDSLAAHPDVVQAASVRDRSEVLFYEDMNYAASGAFERITGNADAFYEAWRSFRGADSASDKAVDMGEDFDFDDDREMSRRLPRLAALFLGTSP</sequence>
<dbReference type="InterPro" id="IPR025334">
    <property type="entry name" value="DUF4240"/>
</dbReference>
<feature type="domain" description="DUF4240" evidence="1">
    <location>
        <begin position="19"/>
        <end position="152"/>
    </location>
</feature>
<protein>
    <submittedName>
        <fullName evidence="2">DUF4240 domain-containing protein</fullName>
    </submittedName>
</protein>
<dbReference type="EMBL" id="BAAAZA010000030">
    <property type="protein sequence ID" value="GAA3893248.1"/>
    <property type="molecule type" value="Genomic_DNA"/>
</dbReference>
<evidence type="ECO:0000259" key="1">
    <source>
        <dbReference type="Pfam" id="PF14024"/>
    </source>
</evidence>
<gene>
    <name evidence="2" type="ORF">GCM10022207_71410</name>
</gene>
<accession>A0ABP7L4W4</accession>
<dbReference type="Pfam" id="PF14024">
    <property type="entry name" value="DUF4240"/>
    <property type="match status" value="1"/>
</dbReference>
<keyword evidence="3" id="KW-1185">Reference proteome</keyword>
<dbReference type="Proteomes" id="UP001501563">
    <property type="component" value="Unassembled WGS sequence"/>
</dbReference>
<name>A0ABP7L4W4_9ACTN</name>
<comment type="caution">
    <text evidence="2">The sequence shown here is derived from an EMBL/GenBank/DDBJ whole genome shotgun (WGS) entry which is preliminary data.</text>
</comment>